<evidence type="ECO:0000313" key="8">
    <source>
        <dbReference type="Proteomes" id="UP001187192"/>
    </source>
</evidence>
<dbReference type="PANTHER" id="PTHR32370">
    <property type="entry name" value="OS12G0117600 PROTEIN"/>
    <property type="match status" value="1"/>
</dbReference>
<reference evidence="7" key="1">
    <citation type="submission" date="2023-07" db="EMBL/GenBank/DDBJ databases">
        <title>draft genome sequence of fig (Ficus carica).</title>
        <authorList>
            <person name="Takahashi T."/>
            <person name="Nishimura K."/>
        </authorList>
    </citation>
    <scope>NUCLEOTIDE SEQUENCE</scope>
</reference>
<dbReference type="AlphaFoldDB" id="A0AA87ZDN3"/>
<dbReference type="InterPro" id="IPR027356">
    <property type="entry name" value="NPH3_dom"/>
</dbReference>
<comment type="caution">
    <text evidence="7">The sequence shown here is derived from an EMBL/GenBank/DDBJ whole genome shotgun (WGS) entry which is preliminary data.</text>
</comment>
<name>A0AA87ZDN3_FICCA</name>
<evidence type="ECO:0000256" key="4">
    <source>
        <dbReference type="SAM" id="Coils"/>
    </source>
</evidence>
<feature type="region of interest" description="Disordered" evidence="5">
    <location>
        <begin position="245"/>
        <end position="266"/>
    </location>
</feature>
<evidence type="ECO:0000256" key="3">
    <source>
        <dbReference type="PROSITE-ProRule" id="PRU00982"/>
    </source>
</evidence>
<keyword evidence="2" id="KW-0833">Ubl conjugation pathway</keyword>
<evidence type="ECO:0000256" key="1">
    <source>
        <dbReference type="ARBA" id="ARBA00004906"/>
    </source>
</evidence>
<feature type="region of interest" description="Disordered" evidence="5">
    <location>
        <begin position="369"/>
        <end position="391"/>
    </location>
</feature>
<comment type="pathway">
    <text evidence="1">Protein modification; protein ubiquitination.</text>
</comment>
<feature type="compositionally biased region" description="Low complexity" evidence="5">
    <location>
        <begin position="377"/>
        <end position="387"/>
    </location>
</feature>
<evidence type="ECO:0000259" key="6">
    <source>
        <dbReference type="PROSITE" id="PS51649"/>
    </source>
</evidence>
<protein>
    <recommendedName>
        <fullName evidence="6">NPH3 domain-containing protein</fullName>
    </recommendedName>
</protein>
<feature type="domain" description="NPH3" evidence="6">
    <location>
        <begin position="163"/>
        <end position="231"/>
    </location>
</feature>
<keyword evidence="4" id="KW-0175">Coiled coil</keyword>
<comment type="similarity">
    <text evidence="3">Belongs to the NPH3 family.</text>
</comment>
<dbReference type="PROSITE" id="PS51649">
    <property type="entry name" value="NPH3"/>
    <property type="match status" value="1"/>
</dbReference>
<keyword evidence="8" id="KW-1185">Reference proteome</keyword>
<feature type="coiled-coil region" evidence="4">
    <location>
        <begin position="282"/>
        <end position="309"/>
    </location>
</feature>
<evidence type="ECO:0000313" key="7">
    <source>
        <dbReference type="EMBL" id="GMN34353.1"/>
    </source>
</evidence>
<organism evidence="7 8">
    <name type="scientific">Ficus carica</name>
    <name type="common">Common fig</name>
    <dbReference type="NCBI Taxonomy" id="3494"/>
    <lineage>
        <taxon>Eukaryota</taxon>
        <taxon>Viridiplantae</taxon>
        <taxon>Streptophyta</taxon>
        <taxon>Embryophyta</taxon>
        <taxon>Tracheophyta</taxon>
        <taxon>Spermatophyta</taxon>
        <taxon>Magnoliopsida</taxon>
        <taxon>eudicotyledons</taxon>
        <taxon>Gunneridae</taxon>
        <taxon>Pentapetalae</taxon>
        <taxon>rosids</taxon>
        <taxon>fabids</taxon>
        <taxon>Rosales</taxon>
        <taxon>Moraceae</taxon>
        <taxon>Ficeae</taxon>
        <taxon>Ficus</taxon>
    </lineage>
</organism>
<evidence type="ECO:0000256" key="5">
    <source>
        <dbReference type="SAM" id="MobiDB-lite"/>
    </source>
</evidence>
<evidence type="ECO:0000256" key="2">
    <source>
        <dbReference type="ARBA" id="ARBA00022786"/>
    </source>
</evidence>
<gene>
    <name evidence="7" type="ORF">TIFTF001_004638</name>
</gene>
<dbReference type="EMBL" id="BTGU01000004">
    <property type="protein sequence ID" value="GMN34353.1"/>
    <property type="molecule type" value="Genomic_DNA"/>
</dbReference>
<proteinExistence type="inferred from homology"/>
<sequence length="443" mass="48773">MEDPLTARSTYLKRQLTDSVSEFTLSPPLNITAETFTLVADFCYGARLVITPFNLAALRTAAELLEMTEADGDDDDGSLVHVTDTYFSRVVAVNGEYASIVFRSSLALLPEAETAAFLISRCVEALNLTDDGLGECGVDWFEDVILTVCPEDFHVVAEAMQRRFNSHDVVYKIVDLYIRGHSGKITEEQKSQICSFIDCNKLSHKLLLGAVQNPLMPLRFVVRAMFADQLNTRRCIISAAATAPSAPSASSHHHRRRHSDSPTPSAMTLGALLQRDAAISQASQLKATLDATTRRIRSLEEELSGMKKLLILQNSDQDRHRSLVMDRSTGRSASFHVGSENTNKVKKEDRFSASSARFHRFFGGSEEAVTAKSGENSSSQSSCKASSPTLTKRLGQGLMNGLRKAFGVRTAFHGKEKADRDNDNRGLEYDNEDVLVIKEQVAS</sequence>
<dbReference type="Pfam" id="PF03000">
    <property type="entry name" value="NPH3"/>
    <property type="match status" value="1"/>
</dbReference>
<dbReference type="Gene3D" id="3.30.710.10">
    <property type="entry name" value="Potassium Channel Kv1.1, Chain A"/>
    <property type="match status" value="1"/>
</dbReference>
<dbReference type="InterPro" id="IPR011333">
    <property type="entry name" value="SKP1/BTB/POZ_sf"/>
</dbReference>
<dbReference type="SUPFAM" id="SSF54695">
    <property type="entry name" value="POZ domain"/>
    <property type="match status" value="1"/>
</dbReference>
<dbReference type="Proteomes" id="UP001187192">
    <property type="component" value="Unassembled WGS sequence"/>
</dbReference>
<accession>A0AA87ZDN3</accession>
<dbReference type="InterPro" id="IPR043454">
    <property type="entry name" value="NPH3/RPT2-like"/>
</dbReference>